<evidence type="ECO:0000313" key="3">
    <source>
        <dbReference type="EMBL" id="KAK0491846.1"/>
    </source>
</evidence>
<name>A0AA39TJJ8_9AGAR</name>
<protein>
    <submittedName>
        <fullName evidence="3">Uncharacterized protein</fullName>
    </submittedName>
</protein>
<proteinExistence type="predicted"/>
<gene>
    <name evidence="3" type="ORF">EDD18DRAFT_542392</name>
</gene>
<dbReference type="EMBL" id="JAUEPU010000033">
    <property type="protein sequence ID" value="KAK0491846.1"/>
    <property type="molecule type" value="Genomic_DNA"/>
</dbReference>
<evidence type="ECO:0000256" key="1">
    <source>
        <dbReference type="ARBA" id="ARBA00001954"/>
    </source>
</evidence>
<dbReference type="PANTHER" id="PTHR43779:SF2">
    <property type="entry name" value="ALPHA-KETOGLUTARATE-DEPENDENT XANTHINE DIOXYGENASE XAN1"/>
    <property type="match status" value="1"/>
</dbReference>
<organism evidence="3 4">
    <name type="scientific">Armillaria luteobubalina</name>
    <dbReference type="NCBI Taxonomy" id="153913"/>
    <lineage>
        <taxon>Eukaryota</taxon>
        <taxon>Fungi</taxon>
        <taxon>Dikarya</taxon>
        <taxon>Basidiomycota</taxon>
        <taxon>Agaricomycotina</taxon>
        <taxon>Agaricomycetes</taxon>
        <taxon>Agaricomycetidae</taxon>
        <taxon>Agaricales</taxon>
        <taxon>Marasmiineae</taxon>
        <taxon>Physalacriaceae</taxon>
        <taxon>Armillaria</taxon>
    </lineage>
</organism>
<dbReference type="AlphaFoldDB" id="A0AA39TJJ8"/>
<reference evidence="3" key="1">
    <citation type="submission" date="2023-06" db="EMBL/GenBank/DDBJ databases">
        <authorList>
            <consortium name="Lawrence Berkeley National Laboratory"/>
            <person name="Ahrendt S."/>
            <person name="Sahu N."/>
            <person name="Indic B."/>
            <person name="Wong-Bajracharya J."/>
            <person name="Merenyi Z."/>
            <person name="Ke H.-M."/>
            <person name="Monk M."/>
            <person name="Kocsube S."/>
            <person name="Drula E."/>
            <person name="Lipzen A."/>
            <person name="Balint B."/>
            <person name="Henrissat B."/>
            <person name="Andreopoulos B."/>
            <person name="Martin F.M."/>
            <person name="Harder C.B."/>
            <person name="Rigling D."/>
            <person name="Ford K.L."/>
            <person name="Foster G.D."/>
            <person name="Pangilinan J."/>
            <person name="Papanicolaou A."/>
            <person name="Barry K."/>
            <person name="LaButti K."/>
            <person name="Viragh M."/>
            <person name="Koriabine M."/>
            <person name="Yan M."/>
            <person name="Riley R."/>
            <person name="Champramary S."/>
            <person name="Plett K.L."/>
            <person name="Tsai I.J."/>
            <person name="Slot J."/>
            <person name="Sipos G."/>
            <person name="Plett J."/>
            <person name="Nagy L.G."/>
            <person name="Grigoriev I.V."/>
        </authorList>
    </citation>
    <scope>NUCLEOTIDE SEQUENCE</scope>
    <source>
        <strain evidence="3">HWK02</strain>
    </source>
</reference>
<dbReference type="Proteomes" id="UP001175228">
    <property type="component" value="Unassembled WGS sequence"/>
</dbReference>
<keyword evidence="4" id="KW-1185">Reference proteome</keyword>
<evidence type="ECO:0000256" key="2">
    <source>
        <dbReference type="ARBA" id="ARBA00023004"/>
    </source>
</evidence>
<comment type="cofactor">
    <cofactor evidence="1">
        <name>Fe(2+)</name>
        <dbReference type="ChEBI" id="CHEBI:29033"/>
    </cofactor>
</comment>
<evidence type="ECO:0000313" key="4">
    <source>
        <dbReference type="Proteomes" id="UP001175228"/>
    </source>
</evidence>
<keyword evidence="2" id="KW-0408">Iron</keyword>
<sequence>MTMGETGLGVESKSLENGLSELDWDKEKIKMYPFLWKNLVTGDLHFEVHLCAIMEIYVYPVPATARQEGMLYPDGAHITNLKQVRELCHEMQRPGIAPKVSGRIFVGTKVLALLKLVYPHAWQEKDLMLFIIAVFCILWTRSSMSLPPV</sequence>
<comment type="caution">
    <text evidence="3">The sequence shown here is derived from an EMBL/GenBank/DDBJ whole genome shotgun (WGS) entry which is preliminary data.</text>
</comment>
<dbReference type="PANTHER" id="PTHR43779">
    <property type="entry name" value="DIOXYGENASE RV0097-RELATED"/>
    <property type="match status" value="1"/>
</dbReference>
<accession>A0AA39TJJ8</accession>
<dbReference type="InterPro" id="IPR051178">
    <property type="entry name" value="TfdA_dioxygenase"/>
</dbReference>